<dbReference type="GO" id="GO:0005856">
    <property type="term" value="C:cytoskeleton"/>
    <property type="evidence" value="ECO:0007669"/>
    <property type="project" value="InterPro"/>
</dbReference>
<protein>
    <submittedName>
        <fullName evidence="2">E41L2 protein</fullName>
    </submittedName>
</protein>
<comment type="caution">
    <text evidence="2">The sequence shown here is derived from an EMBL/GenBank/DDBJ whole genome shotgun (WGS) entry which is preliminary data.</text>
</comment>
<evidence type="ECO:0000313" key="3">
    <source>
        <dbReference type="Proteomes" id="UP000531559"/>
    </source>
</evidence>
<dbReference type="GO" id="GO:0030866">
    <property type="term" value="P:cortical actin cytoskeleton organization"/>
    <property type="evidence" value="ECO:0007669"/>
    <property type="project" value="InterPro"/>
</dbReference>
<sequence length="56" mass="6680">RIQGENVYVKHSNLMLEDLDKNQEDVMKHQTNISELKRTFLETSTETSVSNEWEKR</sequence>
<evidence type="ECO:0000313" key="2">
    <source>
        <dbReference type="EMBL" id="NXA47051.1"/>
    </source>
</evidence>
<dbReference type="Pfam" id="PF04382">
    <property type="entry name" value="SAB"/>
    <property type="match status" value="1"/>
</dbReference>
<dbReference type="EMBL" id="VZSV01000022">
    <property type="protein sequence ID" value="NXA47051.1"/>
    <property type="molecule type" value="Genomic_DNA"/>
</dbReference>
<evidence type="ECO:0000259" key="1">
    <source>
        <dbReference type="Pfam" id="PF04382"/>
    </source>
</evidence>
<dbReference type="GO" id="GO:0008092">
    <property type="term" value="F:cytoskeletal protein binding"/>
    <property type="evidence" value="ECO:0007669"/>
    <property type="project" value="InterPro"/>
</dbReference>
<keyword evidence="3" id="KW-1185">Reference proteome</keyword>
<organism evidence="2 3">
    <name type="scientific">Nothocercus julius</name>
    <dbReference type="NCBI Taxonomy" id="2585813"/>
    <lineage>
        <taxon>Eukaryota</taxon>
        <taxon>Metazoa</taxon>
        <taxon>Chordata</taxon>
        <taxon>Craniata</taxon>
        <taxon>Vertebrata</taxon>
        <taxon>Euteleostomi</taxon>
        <taxon>Archelosauria</taxon>
        <taxon>Archosauria</taxon>
        <taxon>Dinosauria</taxon>
        <taxon>Saurischia</taxon>
        <taxon>Theropoda</taxon>
        <taxon>Coelurosauria</taxon>
        <taxon>Aves</taxon>
        <taxon>Palaeognathae</taxon>
        <taxon>Tinamiformes</taxon>
        <taxon>Tinamidae</taxon>
        <taxon>Nothocercus</taxon>
    </lineage>
</organism>
<dbReference type="Proteomes" id="UP000531559">
    <property type="component" value="Unassembled WGS sequence"/>
</dbReference>
<feature type="non-terminal residue" evidence="2">
    <location>
        <position position="56"/>
    </location>
</feature>
<dbReference type="OrthoDB" id="8923554at2759"/>
<reference evidence="2 3" key="1">
    <citation type="submission" date="2019-09" db="EMBL/GenBank/DDBJ databases">
        <title>Bird 10,000 Genomes (B10K) Project - Family phase.</title>
        <authorList>
            <person name="Zhang G."/>
        </authorList>
    </citation>
    <scope>NUCLEOTIDE SEQUENCE [LARGE SCALE GENOMIC DNA]</scope>
    <source>
        <strain evidence="2">B10K-MSB-01</strain>
    </source>
</reference>
<name>A0A7K7W2G3_9AVES</name>
<feature type="domain" description="SAB" evidence="1">
    <location>
        <begin position="15"/>
        <end position="56"/>
    </location>
</feature>
<feature type="non-terminal residue" evidence="2">
    <location>
        <position position="1"/>
    </location>
</feature>
<dbReference type="InterPro" id="IPR007477">
    <property type="entry name" value="SAB_dom"/>
</dbReference>
<dbReference type="AlphaFoldDB" id="A0A7K7W2G3"/>
<proteinExistence type="predicted"/>
<gene>
    <name evidence="2" type="primary">Epb41l2_0</name>
    <name evidence="2" type="ORF">NOTJUL_R05641</name>
</gene>
<accession>A0A7K7W2G3</accession>